<dbReference type="EMBL" id="CAJOBG010052294">
    <property type="protein sequence ID" value="CAF4493854.1"/>
    <property type="molecule type" value="Genomic_DNA"/>
</dbReference>
<evidence type="ECO:0000313" key="1">
    <source>
        <dbReference type="EMBL" id="CAF4493854.1"/>
    </source>
</evidence>
<reference evidence="1" key="1">
    <citation type="submission" date="2021-02" db="EMBL/GenBank/DDBJ databases">
        <authorList>
            <person name="Nowell W R."/>
        </authorList>
    </citation>
    <scope>NUCLEOTIDE SEQUENCE</scope>
</reference>
<gene>
    <name evidence="1" type="ORF">OVN521_LOCUS40345</name>
</gene>
<dbReference type="Proteomes" id="UP000663866">
    <property type="component" value="Unassembled WGS sequence"/>
</dbReference>
<evidence type="ECO:0000313" key="2">
    <source>
        <dbReference type="Proteomes" id="UP000663866"/>
    </source>
</evidence>
<accession>A0A820V0L9</accession>
<name>A0A820V0L9_9BILA</name>
<organism evidence="1 2">
    <name type="scientific">Rotaria magnacalcarata</name>
    <dbReference type="NCBI Taxonomy" id="392030"/>
    <lineage>
        <taxon>Eukaryota</taxon>
        <taxon>Metazoa</taxon>
        <taxon>Spiralia</taxon>
        <taxon>Gnathifera</taxon>
        <taxon>Rotifera</taxon>
        <taxon>Eurotatoria</taxon>
        <taxon>Bdelloidea</taxon>
        <taxon>Philodinida</taxon>
        <taxon>Philodinidae</taxon>
        <taxon>Rotaria</taxon>
    </lineage>
</organism>
<sequence length="294" mass="34799">IQIQKHLSDLKDTHVKSKYDLIELKQRILCNKPTQMIHDKALTMVLPWTFESTQDNRIHQQQIDQGDKELQAKMTDLMVQSIIEAERKIYENEELLNKELRRVSVYNQGLITESMLDIINRRFNMLNKKYDSMSKFKINYYFRDHYDITTDTTILSNIRFSPTMIMASSSHLFTDEQLKLLNRGPTYVPPYQTYVITSTLDESSSINTMIHQQYKILQHDLSVLYAKHNVNAAQSMFISKEIKELYTTTFSIPLPSGLYQRAVYEHNLIQTIQEQLKHYDLILRRTADQRNVFY</sequence>
<feature type="non-terminal residue" evidence="1">
    <location>
        <position position="1"/>
    </location>
</feature>
<comment type="caution">
    <text evidence="1">The sequence shown here is derived from an EMBL/GenBank/DDBJ whole genome shotgun (WGS) entry which is preliminary data.</text>
</comment>
<feature type="non-terminal residue" evidence="1">
    <location>
        <position position="294"/>
    </location>
</feature>
<proteinExistence type="predicted"/>
<dbReference type="AlphaFoldDB" id="A0A820V0L9"/>
<keyword evidence="2" id="KW-1185">Reference proteome</keyword>
<protein>
    <submittedName>
        <fullName evidence="1">Uncharacterized protein</fullName>
    </submittedName>
</protein>